<dbReference type="Gene3D" id="3.30.160.70">
    <property type="entry name" value="Methylated DNA-protein cysteine methyltransferase domain"/>
    <property type="match status" value="1"/>
</dbReference>
<dbReference type="InterPro" id="IPR008332">
    <property type="entry name" value="MethylG_MeTrfase_N"/>
</dbReference>
<dbReference type="EMBL" id="FOXW01000007">
    <property type="protein sequence ID" value="SFQ40123.1"/>
    <property type="molecule type" value="Genomic_DNA"/>
</dbReference>
<proteinExistence type="inferred from homology"/>
<dbReference type="InterPro" id="IPR001497">
    <property type="entry name" value="MethylDNA_cys_MeTrfase_AS"/>
</dbReference>
<dbReference type="Gene3D" id="1.10.10.10">
    <property type="entry name" value="Winged helix-like DNA-binding domain superfamily/Winged helix DNA-binding domain"/>
    <property type="match status" value="1"/>
</dbReference>
<dbReference type="PANTHER" id="PTHR10815:SF12">
    <property type="entry name" value="METHYLATED-DNA--PROTEIN-CYSTEINE METHYLTRANSFERASE, INDUCIBLE"/>
    <property type="match status" value="1"/>
</dbReference>
<dbReference type="PANTHER" id="PTHR10815">
    <property type="entry name" value="METHYLATED-DNA--PROTEIN-CYSTEINE METHYLTRANSFERASE"/>
    <property type="match status" value="1"/>
</dbReference>
<feature type="domain" description="Methylated-DNA-[protein]-cysteine S-methyltransferase DNA binding" evidence="10">
    <location>
        <begin position="90"/>
        <end position="169"/>
    </location>
</feature>
<dbReference type="InterPro" id="IPR023546">
    <property type="entry name" value="MGMT"/>
</dbReference>
<dbReference type="Pfam" id="PF01035">
    <property type="entry name" value="DNA_binding_1"/>
    <property type="match status" value="1"/>
</dbReference>
<keyword evidence="3 9" id="KW-0963">Cytoplasm</keyword>
<dbReference type="GO" id="GO:0032259">
    <property type="term" value="P:methylation"/>
    <property type="evidence" value="ECO:0007669"/>
    <property type="project" value="UniProtKB-KW"/>
</dbReference>
<evidence type="ECO:0000256" key="2">
    <source>
        <dbReference type="ARBA" id="ARBA00008711"/>
    </source>
</evidence>
<comment type="catalytic activity">
    <reaction evidence="8 9">
        <text>a 6-O-methyl-2'-deoxyguanosine in DNA + L-cysteinyl-[protein] = S-methyl-L-cysteinyl-[protein] + a 2'-deoxyguanosine in DNA</text>
        <dbReference type="Rhea" id="RHEA:24000"/>
        <dbReference type="Rhea" id="RHEA-COMP:10131"/>
        <dbReference type="Rhea" id="RHEA-COMP:10132"/>
        <dbReference type="Rhea" id="RHEA-COMP:11367"/>
        <dbReference type="Rhea" id="RHEA-COMP:11368"/>
        <dbReference type="ChEBI" id="CHEBI:29950"/>
        <dbReference type="ChEBI" id="CHEBI:82612"/>
        <dbReference type="ChEBI" id="CHEBI:85445"/>
        <dbReference type="ChEBI" id="CHEBI:85448"/>
        <dbReference type="EC" id="2.1.1.63"/>
    </reaction>
</comment>
<evidence type="ECO:0000256" key="3">
    <source>
        <dbReference type="ARBA" id="ARBA00022490"/>
    </source>
</evidence>
<protein>
    <recommendedName>
        <fullName evidence="9">Methylated-DNA--protein-cysteine methyltransferase</fullName>
        <ecNumber evidence="9">2.1.1.63</ecNumber>
    </recommendedName>
    <alternativeName>
        <fullName evidence="9">6-O-methylguanine-DNA methyltransferase</fullName>
        <shortName evidence="9">MGMT</shortName>
    </alternativeName>
    <alternativeName>
        <fullName evidence="9">O-6-methylguanine-DNA-alkyltransferase</fullName>
    </alternativeName>
</protein>
<keyword evidence="5 9" id="KW-0808">Transferase</keyword>
<organism evidence="12 13">
    <name type="scientific">Desemzia incerta</name>
    <dbReference type="NCBI Taxonomy" id="82801"/>
    <lineage>
        <taxon>Bacteria</taxon>
        <taxon>Bacillati</taxon>
        <taxon>Bacillota</taxon>
        <taxon>Bacilli</taxon>
        <taxon>Lactobacillales</taxon>
        <taxon>Carnobacteriaceae</taxon>
        <taxon>Desemzia</taxon>
    </lineage>
</organism>
<evidence type="ECO:0000256" key="9">
    <source>
        <dbReference type="HAMAP-Rule" id="MF_00772"/>
    </source>
</evidence>
<dbReference type="NCBIfam" id="TIGR00589">
    <property type="entry name" value="ogt"/>
    <property type="match status" value="1"/>
</dbReference>
<sequence length="179" mass="20231">MEESTKEMYYCALSLNDKEYLIAATTKGLAFVGSQNAGLIELVVWIEKNRPGTLLKEDSMFMEPYCIELEEYFTGKRKKFDLSLDVEGSNFQKMVWRELLNIPYGETRTYSDIAWAVENPKAIRAVSSAIGKNPIAIVVPCHRVIGKNGKLNGYRGGLEMKQELLDLEKINTPPLKATM</sequence>
<reference evidence="12 13" key="1">
    <citation type="submission" date="2016-10" db="EMBL/GenBank/DDBJ databases">
        <authorList>
            <person name="de Groot N.N."/>
        </authorList>
    </citation>
    <scope>NUCLEOTIDE SEQUENCE [LARGE SCALE GENOMIC DNA]</scope>
    <source>
        <strain evidence="12 13">DSM 20581</strain>
    </source>
</reference>
<evidence type="ECO:0000313" key="13">
    <source>
        <dbReference type="Proteomes" id="UP000199136"/>
    </source>
</evidence>
<keyword evidence="6 9" id="KW-0227">DNA damage</keyword>
<keyword evidence="13" id="KW-1185">Reference proteome</keyword>
<comment type="catalytic activity">
    <reaction evidence="1 9">
        <text>a 4-O-methyl-thymidine in DNA + L-cysteinyl-[protein] = a thymidine in DNA + S-methyl-L-cysteinyl-[protein]</text>
        <dbReference type="Rhea" id="RHEA:53428"/>
        <dbReference type="Rhea" id="RHEA-COMP:10131"/>
        <dbReference type="Rhea" id="RHEA-COMP:10132"/>
        <dbReference type="Rhea" id="RHEA-COMP:13555"/>
        <dbReference type="Rhea" id="RHEA-COMP:13556"/>
        <dbReference type="ChEBI" id="CHEBI:29950"/>
        <dbReference type="ChEBI" id="CHEBI:82612"/>
        <dbReference type="ChEBI" id="CHEBI:137386"/>
        <dbReference type="ChEBI" id="CHEBI:137387"/>
        <dbReference type="EC" id="2.1.1.63"/>
    </reaction>
</comment>
<evidence type="ECO:0000259" key="10">
    <source>
        <dbReference type="Pfam" id="PF01035"/>
    </source>
</evidence>
<feature type="active site" description="Nucleophile; methyl group acceptor" evidence="9">
    <location>
        <position position="141"/>
    </location>
</feature>
<dbReference type="AlphaFoldDB" id="A0A1I5Y7I2"/>
<dbReference type="RefSeq" id="WP_092480838.1">
    <property type="nucleotide sequence ID" value="NZ_FOXW01000007.1"/>
</dbReference>
<evidence type="ECO:0000256" key="1">
    <source>
        <dbReference type="ARBA" id="ARBA00001286"/>
    </source>
</evidence>
<dbReference type="SUPFAM" id="SSF46767">
    <property type="entry name" value="Methylated DNA-protein cysteine methyltransferase, C-terminal domain"/>
    <property type="match status" value="1"/>
</dbReference>
<dbReference type="OrthoDB" id="9802228at2"/>
<evidence type="ECO:0000259" key="11">
    <source>
        <dbReference type="Pfam" id="PF02870"/>
    </source>
</evidence>
<accession>A0A1I5Y7I2</accession>
<comment type="subcellular location">
    <subcellularLocation>
        <location evidence="9">Cytoplasm</location>
    </subcellularLocation>
</comment>
<evidence type="ECO:0000256" key="5">
    <source>
        <dbReference type="ARBA" id="ARBA00022679"/>
    </source>
</evidence>
<dbReference type="Proteomes" id="UP000199136">
    <property type="component" value="Unassembled WGS sequence"/>
</dbReference>
<dbReference type="Pfam" id="PF02870">
    <property type="entry name" value="Methyltransf_1N"/>
    <property type="match status" value="1"/>
</dbReference>
<feature type="domain" description="Methylguanine DNA methyltransferase ribonuclease-like" evidence="11">
    <location>
        <begin position="21"/>
        <end position="85"/>
    </location>
</feature>
<dbReference type="FunFam" id="1.10.10.10:FF:000214">
    <property type="entry name" value="Methylated-DNA--protein-cysteine methyltransferase"/>
    <property type="match status" value="1"/>
</dbReference>
<dbReference type="InterPro" id="IPR036217">
    <property type="entry name" value="MethylDNA_cys_MeTrfase_DNAb"/>
</dbReference>
<evidence type="ECO:0000256" key="6">
    <source>
        <dbReference type="ARBA" id="ARBA00022763"/>
    </source>
</evidence>
<keyword evidence="4 9" id="KW-0489">Methyltransferase</keyword>
<dbReference type="InterPro" id="IPR036388">
    <property type="entry name" value="WH-like_DNA-bd_sf"/>
</dbReference>
<dbReference type="GO" id="GO:0003908">
    <property type="term" value="F:methylated-DNA-[protein]-cysteine S-methyltransferase activity"/>
    <property type="evidence" value="ECO:0007669"/>
    <property type="project" value="UniProtKB-UniRule"/>
</dbReference>
<dbReference type="GO" id="GO:0006307">
    <property type="term" value="P:DNA alkylation repair"/>
    <property type="evidence" value="ECO:0007669"/>
    <property type="project" value="UniProtKB-UniRule"/>
</dbReference>
<gene>
    <name evidence="12" type="ORF">SAMN04488506_1802</name>
</gene>
<keyword evidence="7 9" id="KW-0234">DNA repair</keyword>
<dbReference type="HAMAP" id="MF_00772">
    <property type="entry name" value="OGT"/>
    <property type="match status" value="1"/>
</dbReference>
<dbReference type="CDD" id="cd06445">
    <property type="entry name" value="ATase"/>
    <property type="match status" value="1"/>
</dbReference>
<comment type="similarity">
    <text evidence="2 9">Belongs to the MGMT family.</text>
</comment>
<dbReference type="InterPro" id="IPR036631">
    <property type="entry name" value="MGMT_N_sf"/>
</dbReference>
<evidence type="ECO:0000256" key="8">
    <source>
        <dbReference type="ARBA" id="ARBA00049348"/>
    </source>
</evidence>
<dbReference type="STRING" id="82801.SAMN04488506_1802"/>
<dbReference type="InterPro" id="IPR014048">
    <property type="entry name" value="MethylDNA_cys_MeTrfase_DNA-bd"/>
</dbReference>
<dbReference type="PROSITE" id="PS00374">
    <property type="entry name" value="MGMT"/>
    <property type="match status" value="1"/>
</dbReference>
<evidence type="ECO:0000256" key="7">
    <source>
        <dbReference type="ARBA" id="ARBA00023204"/>
    </source>
</evidence>
<dbReference type="GO" id="GO:0005737">
    <property type="term" value="C:cytoplasm"/>
    <property type="evidence" value="ECO:0007669"/>
    <property type="project" value="UniProtKB-SubCell"/>
</dbReference>
<name>A0A1I5Y7I2_9LACT</name>
<evidence type="ECO:0000313" key="12">
    <source>
        <dbReference type="EMBL" id="SFQ40123.1"/>
    </source>
</evidence>
<dbReference type="SUPFAM" id="SSF53155">
    <property type="entry name" value="Methylated DNA-protein cysteine methyltransferase domain"/>
    <property type="match status" value="1"/>
</dbReference>
<dbReference type="EC" id="2.1.1.63" evidence="9"/>
<comment type="function">
    <text evidence="9">Involved in the cellular defense against the biological effects of O6-methylguanine (O6-MeG) and O4-methylthymine (O4-MeT) in DNA. Repairs the methylated nucleobase in DNA by stoichiometrically transferring the methyl group to a cysteine residue in the enzyme. This is a suicide reaction: the enzyme is irreversibly inactivated.</text>
</comment>
<evidence type="ECO:0000256" key="4">
    <source>
        <dbReference type="ARBA" id="ARBA00022603"/>
    </source>
</evidence>
<comment type="miscellaneous">
    <text evidence="9">This enzyme catalyzes only one turnover and therefore is not strictly catalytic. According to one definition, an enzyme is a biocatalyst that acts repeatedly and over many reaction cycles.</text>
</comment>